<geneLocation type="plasmid" evidence="3">
    <name>pnpa200</name>
</geneLocation>
<dbReference type="Proteomes" id="UP000307562">
    <property type="component" value="Plasmid pNPA200"/>
</dbReference>
<dbReference type="EMBL" id="CP040638">
    <property type="protein sequence ID" value="QCW05215.1"/>
    <property type="molecule type" value="Genomic_DNA"/>
</dbReference>
<dbReference type="KEGG" id="npl:FGF80_17865"/>
<keyword evidence="3" id="KW-1185">Reference proteome</keyword>
<evidence type="ECO:0000256" key="1">
    <source>
        <dbReference type="SAM" id="Phobius"/>
    </source>
</evidence>
<keyword evidence="1" id="KW-1133">Transmembrane helix</keyword>
<keyword evidence="2" id="KW-0614">Plasmid</keyword>
<sequence>MALLIVNIPSSPLRSGDLELFTLFALPLVISLISYVRFAEPIIWWEVGVLAIWGGLSIAVTIFIGFLATMGTPGGYPGAGVELIRNIAMFLAVTLGLSIPYGLAGKYRREYPLRIVVSALLASVTLLISFNAVAIAI</sequence>
<gene>
    <name evidence="2" type="ORF">FGF80_17865</name>
</gene>
<feature type="transmembrane region" description="Helical" evidence="1">
    <location>
        <begin position="115"/>
        <end position="136"/>
    </location>
</feature>
<organism evidence="2 3">
    <name type="scientific">Natrinema pallidum</name>
    <dbReference type="NCBI Taxonomy" id="69527"/>
    <lineage>
        <taxon>Archaea</taxon>
        <taxon>Methanobacteriati</taxon>
        <taxon>Methanobacteriota</taxon>
        <taxon>Stenosarchaea group</taxon>
        <taxon>Halobacteria</taxon>
        <taxon>Halobacteriales</taxon>
        <taxon>Natrialbaceae</taxon>
        <taxon>Natrinema</taxon>
    </lineage>
</organism>
<evidence type="ECO:0000313" key="2">
    <source>
        <dbReference type="EMBL" id="QCW05215.1"/>
    </source>
</evidence>
<keyword evidence="1" id="KW-0812">Transmembrane</keyword>
<reference evidence="3" key="1">
    <citation type="submission" date="2019-05" db="EMBL/GenBank/DDBJ databases">
        <title>Complete Genome Sequence and Methylation Pattern of the Halophilic Archaeon Natrinema pallidum BOL6-1.</title>
        <authorList>
            <person name="DasSarma P."/>
            <person name="DasSarma B.P."/>
            <person name="DasSarma S.L."/>
            <person name="Martinez F.L."/>
            <person name="Guzman D."/>
            <person name="Roberts R.J."/>
            <person name="DasSarma S."/>
        </authorList>
    </citation>
    <scope>NUCLEOTIDE SEQUENCE [LARGE SCALE GENOMIC DNA]</scope>
    <source>
        <strain evidence="3">BOL6-1</strain>
        <plasmid evidence="3">pnpa200</plasmid>
    </source>
</reference>
<dbReference type="AlphaFoldDB" id="A0A4P9TLW4"/>
<accession>A0A4P9TLW4</accession>
<evidence type="ECO:0000313" key="3">
    <source>
        <dbReference type="Proteomes" id="UP000307562"/>
    </source>
</evidence>
<feature type="transmembrane region" description="Helical" evidence="1">
    <location>
        <begin position="83"/>
        <end position="103"/>
    </location>
</feature>
<proteinExistence type="predicted"/>
<feature type="transmembrane region" description="Helical" evidence="1">
    <location>
        <begin position="50"/>
        <end position="71"/>
    </location>
</feature>
<name>A0A4P9TLW4_9EURY</name>
<feature type="transmembrane region" description="Helical" evidence="1">
    <location>
        <begin position="20"/>
        <end position="38"/>
    </location>
</feature>
<protein>
    <submittedName>
        <fullName evidence="2">Uncharacterized protein</fullName>
    </submittedName>
</protein>
<keyword evidence="1" id="KW-0472">Membrane</keyword>